<sequence length="150" mass="16740">MMKKSVTLGLITLMSMNALPAFAQESNSVGKLQSCLTDSMNGRERKELAKWVFFAMASHYEIKSYANVTAGDKDQSSQYMGKLVTRLLAQDCYEQTKLAYSEYGPAAIQQAFSVVGEVAFSELMGDQNVQSYMGAFEKYLDQEKLHTLSE</sequence>
<gene>
    <name evidence="2" type="ORF">L910_2909</name>
</gene>
<evidence type="ECO:0000313" key="3">
    <source>
        <dbReference type="Proteomes" id="UP000014854"/>
    </source>
</evidence>
<dbReference type="AlphaFoldDB" id="S7I7E4"/>
<keyword evidence="1" id="KW-0732">Signal</keyword>
<dbReference type="Proteomes" id="UP000014854">
    <property type="component" value="Unassembled WGS sequence"/>
</dbReference>
<dbReference type="EMBL" id="ASXS01000003">
    <property type="protein sequence ID" value="EPP24083.1"/>
    <property type="molecule type" value="Genomic_DNA"/>
</dbReference>
<evidence type="ECO:0000313" key="2">
    <source>
        <dbReference type="EMBL" id="EPP24083.1"/>
    </source>
</evidence>
<organism evidence="2 3">
    <name type="scientific">Vibrio fluvialis PG41</name>
    <dbReference type="NCBI Taxonomy" id="1336752"/>
    <lineage>
        <taxon>Bacteria</taxon>
        <taxon>Pseudomonadati</taxon>
        <taxon>Pseudomonadota</taxon>
        <taxon>Gammaproteobacteria</taxon>
        <taxon>Vibrionales</taxon>
        <taxon>Vibrionaceae</taxon>
        <taxon>Vibrio</taxon>
    </lineage>
</organism>
<feature type="chain" id="PRO_5004553690" evidence="1">
    <location>
        <begin position="24"/>
        <end position="150"/>
    </location>
</feature>
<evidence type="ECO:0000256" key="1">
    <source>
        <dbReference type="SAM" id="SignalP"/>
    </source>
</evidence>
<name>S7I7E4_VIBFL</name>
<proteinExistence type="predicted"/>
<dbReference type="PATRIC" id="fig|1336752.4.peg.957"/>
<reference evidence="2 3" key="1">
    <citation type="journal article" date="2013" name="Gut Pathog.">
        <title>Evidence of a new metabolic capacity in an emerging diarrheal pathogen: lessons from the draft genomes of Vibrio fluvialis strains PG41 and I21563.</title>
        <authorList>
            <person name="Khatri I."/>
            <person name="Mahajan S."/>
            <person name="Dureja C."/>
            <person name="Subramanian S."/>
            <person name="Raychaudhuri S."/>
        </authorList>
    </citation>
    <scope>NUCLEOTIDE SEQUENCE [LARGE SCALE GENOMIC DNA]</scope>
    <source>
        <strain evidence="2 3">PG41</strain>
    </source>
</reference>
<protein>
    <submittedName>
        <fullName evidence="2">Uncharacterized protein</fullName>
    </submittedName>
</protein>
<accession>S7I7E4</accession>
<feature type="signal peptide" evidence="1">
    <location>
        <begin position="1"/>
        <end position="23"/>
    </location>
</feature>
<comment type="caution">
    <text evidence="2">The sequence shown here is derived from an EMBL/GenBank/DDBJ whole genome shotgun (WGS) entry which is preliminary data.</text>
</comment>